<organism evidence="1 2">
    <name type="scientific">Pluteus cervinus</name>
    <dbReference type="NCBI Taxonomy" id="181527"/>
    <lineage>
        <taxon>Eukaryota</taxon>
        <taxon>Fungi</taxon>
        <taxon>Dikarya</taxon>
        <taxon>Basidiomycota</taxon>
        <taxon>Agaricomycotina</taxon>
        <taxon>Agaricomycetes</taxon>
        <taxon>Agaricomycetidae</taxon>
        <taxon>Agaricales</taxon>
        <taxon>Pluteineae</taxon>
        <taxon>Pluteaceae</taxon>
        <taxon>Pluteus</taxon>
    </lineage>
</organism>
<accession>A0ACD3AA09</accession>
<dbReference type="Proteomes" id="UP000308600">
    <property type="component" value="Unassembled WGS sequence"/>
</dbReference>
<evidence type="ECO:0000313" key="2">
    <source>
        <dbReference type="Proteomes" id="UP000308600"/>
    </source>
</evidence>
<keyword evidence="2" id="KW-1185">Reference proteome</keyword>
<evidence type="ECO:0000313" key="1">
    <source>
        <dbReference type="EMBL" id="TFK62560.1"/>
    </source>
</evidence>
<proteinExistence type="predicted"/>
<protein>
    <submittedName>
        <fullName evidence="1">Ribosomal protein S5 domain 2-like protein</fullName>
    </submittedName>
</protein>
<reference evidence="1 2" key="1">
    <citation type="journal article" date="2019" name="Nat. Ecol. Evol.">
        <title>Megaphylogeny resolves global patterns of mushroom evolution.</title>
        <authorList>
            <person name="Varga T."/>
            <person name="Krizsan K."/>
            <person name="Foldi C."/>
            <person name="Dima B."/>
            <person name="Sanchez-Garcia M."/>
            <person name="Sanchez-Ramirez S."/>
            <person name="Szollosi G.J."/>
            <person name="Szarkandi J.G."/>
            <person name="Papp V."/>
            <person name="Albert L."/>
            <person name="Andreopoulos W."/>
            <person name="Angelini C."/>
            <person name="Antonin V."/>
            <person name="Barry K.W."/>
            <person name="Bougher N.L."/>
            <person name="Buchanan P."/>
            <person name="Buyck B."/>
            <person name="Bense V."/>
            <person name="Catcheside P."/>
            <person name="Chovatia M."/>
            <person name="Cooper J."/>
            <person name="Damon W."/>
            <person name="Desjardin D."/>
            <person name="Finy P."/>
            <person name="Geml J."/>
            <person name="Haridas S."/>
            <person name="Hughes K."/>
            <person name="Justo A."/>
            <person name="Karasinski D."/>
            <person name="Kautmanova I."/>
            <person name="Kiss B."/>
            <person name="Kocsube S."/>
            <person name="Kotiranta H."/>
            <person name="LaButti K.M."/>
            <person name="Lechner B.E."/>
            <person name="Liimatainen K."/>
            <person name="Lipzen A."/>
            <person name="Lukacs Z."/>
            <person name="Mihaltcheva S."/>
            <person name="Morgado L.N."/>
            <person name="Niskanen T."/>
            <person name="Noordeloos M.E."/>
            <person name="Ohm R.A."/>
            <person name="Ortiz-Santana B."/>
            <person name="Ovrebo C."/>
            <person name="Racz N."/>
            <person name="Riley R."/>
            <person name="Savchenko A."/>
            <person name="Shiryaev A."/>
            <person name="Soop K."/>
            <person name="Spirin V."/>
            <person name="Szebenyi C."/>
            <person name="Tomsovsky M."/>
            <person name="Tulloss R.E."/>
            <person name="Uehling J."/>
            <person name="Grigoriev I.V."/>
            <person name="Vagvolgyi C."/>
            <person name="Papp T."/>
            <person name="Martin F.M."/>
            <person name="Miettinen O."/>
            <person name="Hibbett D.S."/>
            <person name="Nagy L.G."/>
        </authorList>
    </citation>
    <scope>NUCLEOTIDE SEQUENCE [LARGE SCALE GENOMIC DNA]</scope>
    <source>
        <strain evidence="1 2">NL-1719</strain>
    </source>
</reference>
<dbReference type="EMBL" id="ML208574">
    <property type="protein sequence ID" value="TFK62560.1"/>
    <property type="molecule type" value="Genomic_DNA"/>
</dbReference>
<gene>
    <name evidence="1" type="ORF">BDN72DRAFT_384768</name>
</gene>
<name>A0ACD3AA09_9AGAR</name>
<sequence>MLLWLRRLCGLHLTGTFEEVIQESVQIGSSRVKSHAYELGITSSASEQFLMERHVHAICPKEVPGRRDRVQQSCWCKCFIKGPGFQININPNATMIGKISLVGRVLPVGGLEEKVLAAHHSGIKTAITPAANRADVKENVPESVKTGILFIYVEHEKEVLLEVFKEETEMVSRCKGTLSS</sequence>